<evidence type="ECO:0000313" key="2">
    <source>
        <dbReference type="Proteomes" id="UP000185696"/>
    </source>
</evidence>
<dbReference type="Proteomes" id="UP000185696">
    <property type="component" value="Unassembled WGS sequence"/>
</dbReference>
<gene>
    <name evidence="1" type="ORF">BLA60_14890</name>
</gene>
<protein>
    <submittedName>
        <fullName evidence="1">Uncharacterized protein</fullName>
    </submittedName>
</protein>
<evidence type="ECO:0000313" key="1">
    <source>
        <dbReference type="EMBL" id="OLF10481.1"/>
    </source>
</evidence>
<organism evidence="1 2">
    <name type="scientific">Actinophytocola xinjiangensis</name>
    <dbReference type="NCBI Taxonomy" id="485602"/>
    <lineage>
        <taxon>Bacteria</taxon>
        <taxon>Bacillati</taxon>
        <taxon>Actinomycetota</taxon>
        <taxon>Actinomycetes</taxon>
        <taxon>Pseudonocardiales</taxon>
        <taxon>Pseudonocardiaceae</taxon>
    </lineage>
</organism>
<dbReference type="EMBL" id="MSIF01000006">
    <property type="protein sequence ID" value="OLF10481.1"/>
    <property type="molecule type" value="Genomic_DNA"/>
</dbReference>
<sequence>MPNELPPIPCIPPPDQAAHDDGVLMHDLTVLNAKLSRYVLRFLDADSQRATPDAPAAEIALANCLTNAANALRSRASRRTPLIPDSSHQPQ</sequence>
<proteinExistence type="predicted"/>
<reference evidence="1 2" key="1">
    <citation type="submission" date="2016-12" db="EMBL/GenBank/DDBJ databases">
        <title>The draft genome sequence of Actinophytocola xinjiangensis.</title>
        <authorList>
            <person name="Wang W."/>
            <person name="Yuan L."/>
        </authorList>
    </citation>
    <scope>NUCLEOTIDE SEQUENCE [LARGE SCALE GENOMIC DNA]</scope>
    <source>
        <strain evidence="1 2">CGMCC 4.4663</strain>
    </source>
</reference>
<accession>A0A7Z0WLS6</accession>
<comment type="caution">
    <text evidence="1">The sequence shown here is derived from an EMBL/GenBank/DDBJ whole genome shotgun (WGS) entry which is preliminary data.</text>
</comment>
<name>A0A7Z0WLS6_9PSEU</name>
<dbReference type="AlphaFoldDB" id="A0A7Z0WLS6"/>
<keyword evidence="2" id="KW-1185">Reference proteome</keyword>